<dbReference type="InterPro" id="IPR012441">
    <property type="entry name" value="DUF1643"/>
</dbReference>
<sequence>MILQFNTSVEFDDQITKEEFEEELREWLSSKGHNVLQTQLSTLPSQPLSPFQLGSNTAVFHSQYDPNDTTNRTTYKRYFLSRCWDSKLPIMTFFGMNPSNASTCSNDPTVEFMIQMAKYNDCGSLYVVNSSPYIKSKGTSKEDFVIDDESYKYIQFAIEQSEFVILAWGKNGQKWGIPTLLQKYPLRTLFSKNIYKLKVIDFGRPNTKETFPKHPLQIKDKFIPSHGLLPLNQKQFKILFPISN</sequence>
<proteinExistence type="predicted"/>
<dbReference type="EMBL" id="MASJ01000042">
    <property type="protein sequence ID" value="OCS82247.1"/>
    <property type="molecule type" value="Genomic_DNA"/>
</dbReference>
<name>A0A1C0Y4X0_9BACL</name>
<gene>
    <name evidence="1" type="ORF">A6M13_07370</name>
</gene>
<protein>
    <recommendedName>
        <fullName evidence="3">DUF1643 domain-containing protein</fullName>
    </recommendedName>
</protein>
<evidence type="ECO:0008006" key="3">
    <source>
        <dbReference type="Google" id="ProtNLM"/>
    </source>
</evidence>
<organism evidence="1 2">
    <name type="scientific">Caryophanon tenue</name>
    <dbReference type="NCBI Taxonomy" id="33978"/>
    <lineage>
        <taxon>Bacteria</taxon>
        <taxon>Bacillati</taxon>
        <taxon>Bacillota</taxon>
        <taxon>Bacilli</taxon>
        <taxon>Bacillales</taxon>
        <taxon>Caryophanaceae</taxon>
        <taxon>Caryophanon</taxon>
    </lineage>
</organism>
<comment type="caution">
    <text evidence="1">The sequence shown here is derived from an EMBL/GenBank/DDBJ whole genome shotgun (WGS) entry which is preliminary data.</text>
</comment>
<evidence type="ECO:0000313" key="2">
    <source>
        <dbReference type="Proteomes" id="UP000093199"/>
    </source>
</evidence>
<dbReference type="RefSeq" id="WP_066548540.1">
    <property type="nucleotide sequence ID" value="NZ_MASJ01000042.1"/>
</dbReference>
<dbReference type="STRING" id="33978.A6M13_07370"/>
<dbReference type="Pfam" id="PF07799">
    <property type="entry name" value="DUF1643"/>
    <property type="match status" value="1"/>
</dbReference>
<reference evidence="1 2" key="1">
    <citation type="submission" date="2016-07" db="EMBL/GenBank/DDBJ databases">
        <title>Caryophanon tenue genome sequencing.</title>
        <authorList>
            <person name="Verma A."/>
            <person name="Pal Y."/>
            <person name="Krishnamurthi S."/>
        </authorList>
    </citation>
    <scope>NUCLEOTIDE SEQUENCE [LARGE SCALE GENOMIC DNA]</scope>
    <source>
        <strain evidence="1 2">DSM 14152</strain>
    </source>
</reference>
<accession>A0A1C0Y4X0</accession>
<dbReference type="Proteomes" id="UP000093199">
    <property type="component" value="Unassembled WGS sequence"/>
</dbReference>
<keyword evidence="2" id="KW-1185">Reference proteome</keyword>
<dbReference type="OrthoDB" id="9807577at2"/>
<evidence type="ECO:0000313" key="1">
    <source>
        <dbReference type="EMBL" id="OCS82247.1"/>
    </source>
</evidence>
<dbReference type="AlphaFoldDB" id="A0A1C0Y4X0"/>